<evidence type="ECO:0000313" key="2">
    <source>
        <dbReference type="Proteomes" id="UP000266861"/>
    </source>
</evidence>
<accession>A0A397G130</accession>
<comment type="caution">
    <text evidence="1">The sequence shown here is derived from an EMBL/GenBank/DDBJ whole genome shotgun (WGS) entry which is preliminary data.</text>
</comment>
<dbReference type="AlphaFoldDB" id="A0A397G130"/>
<evidence type="ECO:0000313" key="1">
    <source>
        <dbReference type="EMBL" id="RHZ43524.1"/>
    </source>
</evidence>
<keyword evidence="2" id="KW-1185">Reference proteome</keyword>
<reference evidence="1 2" key="1">
    <citation type="submission" date="2018-08" db="EMBL/GenBank/DDBJ databases">
        <title>Genome and evolution of the arbuscular mycorrhizal fungus Diversispora epigaea (formerly Glomus versiforme) and its bacterial endosymbionts.</title>
        <authorList>
            <person name="Sun X."/>
            <person name="Fei Z."/>
            <person name="Harrison M."/>
        </authorList>
    </citation>
    <scope>NUCLEOTIDE SEQUENCE [LARGE SCALE GENOMIC DNA]</scope>
    <source>
        <strain evidence="1 2">IT104</strain>
    </source>
</reference>
<protein>
    <submittedName>
        <fullName evidence="1">Uncharacterized protein</fullName>
    </submittedName>
</protein>
<dbReference type="EMBL" id="PQFF01000657">
    <property type="protein sequence ID" value="RHZ43524.1"/>
    <property type="molecule type" value="Genomic_DNA"/>
</dbReference>
<dbReference type="Proteomes" id="UP000266861">
    <property type="component" value="Unassembled WGS sequence"/>
</dbReference>
<organism evidence="1 2">
    <name type="scientific">Diversispora epigaea</name>
    <dbReference type="NCBI Taxonomy" id="1348612"/>
    <lineage>
        <taxon>Eukaryota</taxon>
        <taxon>Fungi</taxon>
        <taxon>Fungi incertae sedis</taxon>
        <taxon>Mucoromycota</taxon>
        <taxon>Glomeromycotina</taxon>
        <taxon>Glomeromycetes</taxon>
        <taxon>Diversisporales</taxon>
        <taxon>Diversisporaceae</taxon>
        <taxon>Diversispora</taxon>
    </lineage>
</organism>
<gene>
    <name evidence="1" type="ORF">Glove_1033g12</name>
</gene>
<name>A0A397G130_9GLOM</name>
<sequence>MSLKFFDKLSQNFIELLNDKDDNNVIIEWEISQNPTLLTNLEEWSEENFLTLETTLQ</sequence>
<proteinExistence type="predicted"/>